<feature type="non-terminal residue" evidence="2">
    <location>
        <position position="1"/>
    </location>
</feature>
<gene>
    <name evidence="2" type="ORF">SAMN02745244_02024</name>
</gene>
<feature type="compositionally biased region" description="Basic and acidic residues" evidence="1">
    <location>
        <begin position="125"/>
        <end position="139"/>
    </location>
</feature>
<feature type="compositionally biased region" description="Basic residues" evidence="1">
    <location>
        <begin position="335"/>
        <end position="352"/>
    </location>
</feature>
<evidence type="ECO:0000256" key="1">
    <source>
        <dbReference type="SAM" id="MobiDB-lite"/>
    </source>
</evidence>
<dbReference type="Proteomes" id="UP000184512">
    <property type="component" value="Unassembled WGS sequence"/>
</dbReference>
<dbReference type="AlphaFoldDB" id="A0A1M6HMJ9"/>
<feature type="region of interest" description="Disordered" evidence="1">
    <location>
        <begin position="271"/>
        <end position="352"/>
    </location>
</feature>
<name>A0A1M6HMJ9_9ACTN</name>
<proteinExistence type="predicted"/>
<reference evidence="2 3" key="1">
    <citation type="submission" date="2016-11" db="EMBL/GenBank/DDBJ databases">
        <authorList>
            <person name="Jaros S."/>
            <person name="Januszkiewicz K."/>
            <person name="Wedrychowicz H."/>
        </authorList>
    </citation>
    <scope>NUCLEOTIDE SEQUENCE [LARGE SCALE GENOMIC DNA]</scope>
    <source>
        <strain evidence="2 3">DSM 12906</strain>
    </source>
</reference>
<evidence type="ECO:0000313" key="2">
    <source>
        <dbReference type="EMBL" id="SHJ23422.1"/>
    </source>
</evidence>
<evidence type="ECO:0000313" key="3">
    <source>
        <dbReference type="Proteomes" id="UP000184512"/>
    </source>
</evidence>
<keyword evidence="3" id="KW-1185">Reference proteome</keyword>
<accession>A0A1M6HMJ9</accession>
<feature type="region of interest" description="Disordered" evidence="1">
    <location>
        <begin position="30"/>
        <end position="153"/>
    </location>
</feature>
<dbReference type="EMBL" id="FQZG01000033">
    <property type="protein sequence ID" value="SHJ23422.1"/>
    <property type="molecule type" value="Genomic_DNA"/>
</dbReference>
<sequence>RAEPCRRADMVTLRGRGVTLLDKPIDQIHHHGCKRTGRPTRPDPRMPTTRRRASRTTLKLNRRTHDPPLPSGKGQALTPRLCRQPPDPTSSDKGRRGHGRHNPHVGISHQRLLQDRTGPRSRPIRSLEERRGPRARDPRMGALAQHHTPSRIPRRHPTRRVREHVLCCTNRPSTAGRNQIGRVSIKPIAVQSGQRAYPTGRLQENTRASARAPAAFPARMVGLVIAEPRRSALAQIGQRAVGFAGRPPSRNSDGRVACGVWFHRVPAVGKRTTDGERRHRSGRVGAPTAPGWFRPARHARPLPANAARCSSRRTGGGSGASPHRRLPPPRLERCRPRRRPLRALKTFPLRHP</sequence>
<organism evidence="2 3">
    <name type="scientific">Tessaracoccus bendigoensis DSM 12906</name>
    <dbReference type="NCBI Taxonomy" id="1123357"/>
    <lineage>
        <taxon>Bacteria</taxon>
        <taxon>Bacillati</taxon>
        <taxon>Actinomycetota</taxon>
        <taxon>Actinomycetes</taxon>
        <taxon>Propionibacteriales</taxon>
        <taxon>Propionibacteriaceae</taxon>
        <taxon>Tessaracoccus</taxon>
    </lineage>
</organism>
<protein>
    <submittedName>
        <fullName evidence="2">Uncharacterized protein</fullName>
    </submittedName>
</protein>